<reference evidence="1 2" key="1">
    <citation type="journal article" date="2013" name="Fungal Biol.">
        <title>Analysis of microsatellite markers in the genome of the plant pathogen Ceratocystis fimbriata.</title>
        <authorList>
            <person name="Simpson M.C."/>
            <person name="Wilken P.M."/>
            <person name="Coetzee M.P."/>
            <person name="Wingfield M.J."/>
            <person name="Wingfield B.D."/>
        </authorList>
    </citation>
    <scope>NUCLEOTIDE SEQUENCE [LARGE SCALE GENOMIC DNA]</scope>
    <source>
        <strain evidence="1 2">CBS 114723</strain>
    </source>
</reference>
<organism evidence="1 2">
    <name type="scientific">Ceratocystis fimbriata CBS 114723</name>
    <dbReference type="NCBI Taxonomy" id="1035309"/>
    <lineage>
        <taxon>Eukaryota</taxon>
        <taxon>Fungi</taxon>
        <taxon>Dikarya</taxon>
        <taxon>Ascomycota</taxon>
        <taxon>Pezizomycotina</taxon>
        <taxon>Sordariomycetes</taxon>
        <taxon>Hypocreomycetidae</taxon>
        <taxon>Microascales</taxon>
        <taxon>Ceratocystidaceae</taxon>
        <taxon>Ceratocystis</taxon>
    </lineage>
</organism>
<gene>
    <name evidence="1" type="ORF">CFIMG_008176RA00001</name>
</gene>
<dbReference type="GO" id="GO:0000423">
    <property type="term" value="P:mitophagy"/>
    <property type="evidence" value="ECO:0007669"/>
    <property type="project" value="InterPro"/>
</dbReference>
<comment type="caution">
    <text evidence="1">The sequence shown here is derived from an EMBL/GenBank/DDBJ whole genome shotgun (WGS) entry which is preliminary data.</text>
</comment>
<dbReference type="STRING" id="1035309.A0A2C5X111"/>
<dbReference type="PANTHER" id="PTHR38699:SF1">
    <property type="entry name" value="MITOPHAGY RECEPTOR ATG43"/>
    <property type="match status" value="1"/>
</dbReference>
<evidence type="ECO:0000313" key="2">
    <source>
        <dbReference type="Proteomes" id="UP000222788"/>
    </source>
</evidence>
<name>A0A2C5X111_9PEZI</name>
<dbReference type="GO" id="GO:0140580">
    <property type="term" value="F:mitochondrion autophagosome adaptor activity"/>
    <property type="evidence" value="ECO:0007669"/>
    <property type="project" value="InterPro"/>
</dbReference>
<dbReference type="Proteomes" id="UP000222788">
    <property type="component" value="Unassembled WGS sequence"/>
</dbReference>
<protein>
    <recommendedName>
        <fullName evidence="3">DUF1770 domain-containing protein</fullName>
    </recommendedName>
</protein>
<dbReference type="Pfam" id="PF08589">
    <property type="entry name" value="ATG43"/>
    <property type="match status" value="1"/>
</dbReference>
<dbReference type="InterPro" id="IPR013898">
    <property type="entry name" value="Atg43"/>
</dbReference>
<proteinExistence type="predicted"/>
<dbReference type="OrthoDB" id="2430343at2759"/>
<reference evidence="1 2" key="2">
    <citation type="journal article" date="2013" name="IMA Fungus">
        <title>IMA Genome-F 1: Ceratocystis fimbriata: Draft nuclear genome sequence for the plant pathogen, Ceratocystis fimbriata.</title>
        <authorList>
            <person name="Wilken P.M."/>
            <person name="Steenkamp E.T."/>
            <person name="Wingfield M.J."/>
            <person name="de Beer Z.W."/>
            <person name="Wingfield B.D."/>
        </authorList>
    </citation>
    <scope>NUCLEOTIDE SEQUENCE [LARGE SCALE GENOMIC DNA]</scope>
    <source>
        <strain evidence="1 2">CBS 114723</strain>
    </source>
</reference>
<evidence type="ECO:0008006" key="3">
    <source>
        <dbReference type="Google" id="ProtNLM"/>
    </source>
</evidence>
<sequence length="158" mass="17914">MSSAAAKGVVEALKATQPQSAFQNADPRDAPATTQGETFVLEHKGSSPGSYDYYSEDILVPPQKHKLPAIPDLRFEQSYLQSISKADTWWKVALITIRDQMIMPMMQGIVYNLFLCGWQQWNRSAQIHGTSLGARVRRWWYGVNNWPVPPAPVVRRRI</sequence>
<accession>A0A2C5X111</accession>
<keyword evidence="2" id="KW-1185">Reference proteome</keyword>
<dbReference type="EMBL" id="APWK03000042">
    <property type="protein sequence ID" value="PHH53508.1"/>
    <property type="molecule type" value="Genomic_DNA"/>
</dbReference>
<dbReference type="PANTHER" id="PTHR38699">
    <property type="entry name" value="CHROMOSOME 1, WHOLE GENOME SHOTGUN SEQUENCE"/>
    <property type="match status" value="1"/>
</dbReference>
<dbReference type="AlphaFoldDB" id="A0A2C5X111"/>
<evidence type="ECO:0000313" key="1">
    <source>
        <dbReference type="EMBL" id="PHH53508.1"/>
    </source>
</evidence>